<feature type="coiled-coil region" evidence="1">
    <location>
        <begin position="329"/>
        <end position="370"/>
    </location>
</feature>
<name>A0ABY8BM64_AFICR</name>
<keyword evidence="3" id="KW-1185">Reference proteome</keyword>
<protein>
    <recommendedName>
        <fullName evidence="4">Rad50/SbcC-type AAA domain-containing protein</fullName>
    </recommendedName>
</protein>
<dbReference type="RefSeq" id="WP_275246624.1">
    <property type="nucleotide sequence ID" value="NZ_BAABDX010000001.1"/>
</dbReference>
<evidence type="ECO:0000313" key="2">
    <source>
        <dbReference type="EMBL" id="WEF51003.1"/>
    </source>
</evidence>
<evidence type="ECO:0008006" key="4">
    <source>
        <dbReference type="Google" id="ProtNLM"/>
    </source>
</evidence>
<evidence type="ECO:0000313" key="3">
    <source>
        <dbReference type="Proteomes" id="UP001213907"/>
    </source>
</evidence>
<gene>
    <name evidence="2" type="ORF">AFIC_002565</name>
</gene>
<keyword evidence="1" id="KW-0175">Coiled coil</keyword>
<proteinExistence type="predicted"/>
<accession>A0ABY8BM64</accession>
<dbReference type="EMBL" id="CP113162">
    <property type="protein sequence ID" value="WEF51003.1"/>
    <property type="molecule type" value="Genomic_DNA"/>
</dbReference>
<organism evidence="2 3">
    <name type="scientific">Afipia carboxydohydrogena</name>
    <name type="common">Pseudomonas carboxydohydrogena</name>
    <dbReference type="NCBI Taxonomy" id="290"/>
    <lineage>
        <taxon>Bacteria</taxon>
        <taxon>Pseudomonadati</taxon>
        <taxon>Pseudomonadota</taxon>
        <taxon>Alphaproteobacteria</taxon>
        <taxon>Hyphomicrobiales</taxon>
        <taxon>Nitrobacteraceae</taxon>
        <taxon>Afipia</taxon>
    </lineage>
</organism>
<dbReference type="Proteomes" id="UP001213907">
    <property type="component" value="Chromosome"/>
</dbReference>
<reference evidence="2 3" key="1">
    <citation type="submission" date="2022-11" db="EMBL/GenBank/DDBJ databases">
        <authorList>
            <person name="Siebert D."/>
            <person name="Busche T."/>
            <person name="Saydam E."/>
            <person name="Kalinowski J."/>
            <person name="Ruckert C."/>
            <person name="Blombach B."/>
        </authorList>
    </citation>
    <scope>NUCLEOTIDE SEQUENCE [LARGE SCALE GENOMIC DNA]</scope>
    <source>
        <strain evidence="2 3">DSM 1083</strain>
    </source>
</reference>
<sequence length="597" mass="66511">MNVLYGGSNAGKSFVLKATDFVLGSGDPFPGVKESQDYESVFLSFVLEPAGSPVTIRRSVRGGGIDWYEGAADEASIGVIDAETLHQTHGKGRKGVGSLSERLLSHLGIAGAKIASDASGTPESFSFRHFMPYVLVNEGRMLGDDSPLRQGGPKRGVDKNVLRFILTGRDDASVARVRTPKEARAAKAGKIELLEAMLADAESKLEKMGSNPEFSAEDEEALESLGHAIGENQVKLDELRRERRTNLNSVEAVRAESSELETSLVRYKDLEKIFQSDIRRLQAIEEGGFLLRRFDDQPCPLCGAAPGDQHAPHEPEDLVRQHQAAVVEIKKIERDSKDLRDLIVSLSARLEGLRAREEKFSDDIRETENSITEITPREASLRQEYLALQSRFDGWRIRANAVAQRDALVRQLDEVRKLKTTTKRNDDVQMGIASNIGHDLSMIVTDVLEKWEYPNVEAVRWDPATDDIEVNGWPRNRNGKGVKAIFHSALKVAILIYCRQKKLPHPGFVFLDSPLVTYRKPIMNERHGELSDDERVVRETSLDRRFYEHLASLSDLGQFIVIENSDPPSGIEKLGRVEVFSGEKGVRRQGLFPPINA</sequence>
<evidence type="ECO:0000256" key="1">
    <source>
        <dbReference type="SAM" id="Coils"/>
    </source>
</evidence>